<name>A2SY08_CIOIN</name>
<keyword evidence="4" id="KW-0677">Repeat</keyword>
<dbReference type="PROSITE" id="PS51234">
    <property type="entry name" value="TSP3"/>
    <property type="match status" value="2"/>
</dbReference>
<keyword evidence="7 9" id="KW-1015">Disulfide bond</keyword>
<dbReference type="InterPro" id="IPR013320">
    <property type="entry name" value="ConA-like_dom_sf"/>
</dbReference>
<dbReference type="GO" id="GO:0005509">
    <property type="term" value="F:calcium ion binding"/>
    <property type="evidence" value="ECO:0007669"/>
    <property type="project" value="UniProtKB-UniRule"/>
</dbReference>
<keyword evidence="6" id="KW-0130">Cell adhesion</keyword>
<dbReference type="FunFam" id="4.10.1080.10:FF:000001">
    <property type="entry name" value="Thrombospondin 3"/>
    <property type="match status" value="1"/>
</dbReference>
<dbReference type="InterPro" id="IPR003367">
    <property type="entry name" value="Thrombospondin_3-like_rpt"/>
</dbReference>
<dbReference type="InterPro" id="IPR017897">
    <property type="entry name" value="Thrombospondin_3_rpt"/>
</dbReference>
<dbReference type="KEGG" id="cin:100169671"/>
<evidence type="ECO:0000256" key="8">
    <source>
        <dbReference type="ARBA" id="ARBA00023180"/>
    </source>
</evidence>
<sequence>MTAVRYLVAILSFSVCCISAGSERISKEIDLMKVSRARHFRKNSNDLNLALTESSRVSVLTNLRIPPKEASLVIEVLAGSDDQFIKYLELNVDGHKGKVSIKYKSHDDRENVVTFRNVWISDNQFHTLVFHFVQVEGQRWEVTLLVDCMEFGNHDITPWLSTTLPSHVNSTTKSVVKMSRRYRGSVKSFMQRALLISDLDLSFVRRNYIGVCSQSDGPEPADPNILINNFQPVSELIVQLSDLTSVLQDIHHEMKEQILEARALRTTIQQCTLCKSSDDIIEVEPVVNCSSQPCHPGVECMDTPDGFQCGECPIGFHGNGSLCEDIDECLNDPCSPLTSCQNTAGSFNCSPCPSGYDETMEDVIVGGTIVTRQMCSDYNECKVNNGGCVKYSVCHNLPGASRCGRCIEGFTGNQTIGCTKIRHCSDGGVNPCDINADCTIINKREKYGCECRVGYAGNGFVCGNDTDHDGFPDIRMPCHHKHCRQDNCPDVPNSGQEDSDNDGVGDACDDDADNDGIPNTEDNCILVPNSDQQNSDTDTFGDACDNCPNVKNPKQVDTDGNGEGDECDNDIDGDGISNNADNCPLTPNHDQEDQDMDQVGDACDNCLTISNILQTDTDNDLLGDMCDDDADADGDGHQNSVDNCPFVINNAQLDTDNDGIGDACDEDDDNDGVPDYGVTNASDNCRLIYNPNQLDRDGDGIGHACESDKDGDQVSDWKDACPENAEVTTTDFRTYPECHPGSKRETHRWIPHWVILNKGMEIVQTQNSDPGLAIGYDSFDGVDFSGTFFVNTATDDDYAGFIFSYQSNSHFYVVTWKQTEQTYWSATPFRAVAQPGLQLKAVNSNKGPGERMRNALWHSGDTKDEVKVLWSDPMNQGWEDKTSYRWELQHRPQVGYIRIRFFRKSNMIADTGPVLDDTVKGGRLGVFCFSQENVIWSNLMYRCNDTLPESAVTSRPASREAV</sequence>
<evidence type="ECO:0000256" key="3">
    <source>
        <dbReference type="ARBA" id="ARBA00022729"/>
    </source>
</evidence>
<comment type="similarity">
    <text evidence="1">Belongs to the thrombospondin family.</text>
</comment>
<comment type="caution">
    <text evidence="9">Lacks conserved residue(s) required for the propagation of feature annotation.</text>
</comment>
<dbReference type="InterPro" id="IPR000742">
    <property type="entry name" value="EGF"/>
</dbReference>
<dbReference type="PROSITE" id="PS01187">
    <property type="entry name" value="EGF_CA"/>
    <property type="match status" value="1"/>
</dbReference>
<evidence type="ECO:0000313" key="15">
    <source>
        <dbReference type="EMBL" id="ABD14150.1"/>
    </source>
</evidence>
<protein>
    <submittedName>
        <fullName evidence="15">Trhombospondin Bi</fullName>
    </submittedName>
</protein>
<evidence type="ECO:0000256" key="4">
    <source>
        <dbReference type="ARBA" id="ARBA00022737"/>
    </source>
</evidence>
<dbReference type="InterPro" id="IPR018097">
    <property type="entry name" value="EGF_Ca-bd_CS"/>
</dbReference>
<feature type="region of interest" description="Disordered" evidence="11">
    <location>
        <begin position="491"/>
        <end position="512"/>
    </location>
</feature>
<dbReference type="FunFam" id="4.10.1080.10:FF:000004">
    <property type="entry name" value="Cartilage oligomeric matrix protein"/>
    <property type="match status" value="1"/>
</dbReference>
<dbReference type="InterPro" id="IPR048287">
    <property type="entry name" value="TSPN-like_N"/>
</dbReference>
<dbReference type="InterPro" id="IPR049883">
    <property type="entry name" value="NOTCH1_EGF-like"/>
</dbReference>
<feature type="region of interest" description="Disordered" evidence="11">
    <location>
        <begin position="551"/>
        <end position="596"/>
    </location>
</feature>
<feature type="chain" id="PRO_5010392955" evidence="12">
    <location>
        <begin position="23"/>
        <end position="962"/>
    </location>
</feature>
<dbReference type="Gene3D" id="2.10.25.10">
    <property type="entry name" value="Laminin"/>
    <property type="match status" value="3"/>
</dbReference>
<dbReference type="FunFam" id="2.60.120.200:FF:000002">
    <property type="entry name" value="Thrombospondin 3"/>
    <property type="match status" value="1"/>
</dbReference>
<dbReference type="Gene3D" id="4.10.1080.10">
    <property type="entry name" value="TSP type-3 repeat"/>
    <property type="match status" value="2"/>
</dbReference>
<accession>A0A1W2VRQ6</accession>
<evidence type="ECO:0000256" key="1">
    <source>
        <dbReference type="ARBA" id="ARBA00009456"/>
    </source>
</evidence>
<dbReference type="FunFam" id="2.10.25.10:FF:000170">
    <property type="entry name" value="thrombospondin-3 isoform X1"/>
    <property type="match status" value="1"/>
</dbReference>
<dbReference type="PROSITE" id="PS51236">
    <property type="entry name" value="TSP_CTER"/>
    <property type="match status" value="1"/>
</dbReference>
<dbReference type="CTD" id="100169671"/>
<accession>A2SY08</accession>
<feature type="compositionally biased region" description="Polar residues" evidence="11">
    <location>
        <begin position="529"/>
        <end position="538"/>
    </location>
</feature>
<dbReference type="SUPFAM" id="SSF49899">
    <property type="entry name" value="Concanavalin A-like lectins/glucanases"/>
    <property type="match status" value="2"/>
</dbReference>
<dbReference type="GO" id="GO:0005576">
    <property type="term" value="C:extracellular region"/>
    <property type="evidence" value="ECO:0007669"/>
    <property type="project" value="InterPro"/>
</dbReference>
<dbReference type="SUPFAM" id="SSF103647">
    <property type="entry name" value="TSP type-3 repeat"/>
    <property type="match status" value="3"/>
</dbReference>
<evidence type="ECO:0000256" key="6">
    <source>
        <dbReference type="ARBA" id="ARBA00022889"/>
    </source>
</evidence>
<evidence type="ECO:0000256" key="12">
    <source>
        <dbReference type="SAM" id="SignalP"/>
    </source>
</evidence>
<dbReference type="InterPro" id="IPR024665">
    <property type="entry name" value="TSP/COMP_CC"/>
</dbReference>
<dbReference type="RefSeq" id="NP_001121589.1">
    <property type="nucleotide sequence ID" value="NM_001128117.1"/>
</dbReference>
<evidence type="ECO:0000256" key="7">
    <source>
        <dbReference type="ARBA" id="ARBA00023157"/>
    </source>
</evidence>
<evidence type="ECO:0000256" key="11">
    <source>
        <dbReference type="SAM" id="MobiDB-lite"/>
    </source>
</evidence>
<feature type="compositionally biased region" description="Acidic residues" evidence="11">
    <location>
        <begin position="560"/>
        <end position="573"/>
    </location>
</feature>
<dbReference type="SMART" id="SM00179">
    <property type="entry name" value="EGF_CA"/>
    <property type="match status" value="3"/>
</dbReference>
<dbReference type="PROSITE" id="PS50026">
    <property type="entry name" value="EGF_3"/>
    <property type="match status" value="2"/>
</dbReference>
<reference evidence="15" key="1">
    <citation type="submission" date="2006-01" db="EMBL/GenBank/DDBJ databases">
        <authorList>
            <person name="Smith A.A."/>
            <person name="Adams J.C."/>
        </authorList>
    </citation>
    <scope>NUCLEOTIDE SEQUENCE</scope>
</reference>
<keyword evidence="5 10" id="KW-0106">Calcium</keyword>
<organism evidence="15">
    <name type="scientific">Ciona intestinalis</name>
    <name type="common">Transparent sea squirt</name>
    <name type="synonym">Ascidia intestinalis</name>
    <dbReference type="NCBI Taxonomy" id="7719"/>
    <lineage>
        <taxon>Eukaryota</taxon>
        <taxon>Metazoa</taxon>
        <taxon>Chordata</taxon>
        <taxon>Tunicata</taxon>
        <taxon>Ascidiacea</taxon>
        <taxon>Phlebobranchia</taxon>
        <taxon>Cionidae</taxon>
        <taxon>Ciona</taxon>
    </lineage>
</organism>
<dbReference type="OrthoDB" id="14563at2759"/>
<feature type="repeat" description="TSP type-3" evidence="10">
    <location>
        <begin position="497"/>
        <end position="532"/>
    </location>
</feature>
<dbReference type="AlphaFoldDB" id="A2SY08"/>
<keyword evidence="3 12" id="KW-0732">Signal</keyword>
<dbReference type="Gene3D" id="2.60.120.200">
    <property type="match status" value="2"/>
</dbReference>
<dbReference type="FunFam" id="2.10.25.10:FF:000027">
    <property type="entry name" value="Thrombospondin 3"/>
    <property type="match status" value="1"/>
</dbReference>
<dbReference type="Pfam" id="PF07645">
    <property type="entry name" value="EGF_CA"/>
    <property type="match status" value="1"/>
</dbReference>
<feature type="region of interest" description="Disordered" evidence="11">
    <location>
        <begin position="519"/>
        <end position="538"/>
    </location>
</feature>
<dbReference type="SUPFAM" id="SSF57196">
    <property type="entry name" value="EGF/Laminin"/>
    <property type="match status" value="1"/>
</dbReference>
<feature type="disulfide bond" evidence="9">
    <location>
        <begin position="432"/>
        <end position="449"/>
    </location>
</feature>
<evidence type="ECO:0000256" key="5">
    <source>
        <dbReference type="ARBA" id="ARBA00022837"/>
    </source>
</evidence>
<keyword evidence="2 9" id="KW-0245">EGF-like domain</keyword>
<dbReference type="SMART" id="SM00210">
    <property type="entry name" value="TSPN"/>
    <property type="match status" value="1"/>
</dbReference>
<feature type="domain" description="EGF-like" evidence="13">
    <location>
        <begin position="420"/>
        <end position="461"/>
    </location>
</feature>
<evidence type="ECO:0000256" key="10">
    <source>
        <dbReference type="PROSITE-ProRule" id="PRU00634"/>
    </source>
</evidence>
<keyword evidence="8" id="KW-0325">Glycoprotein</keyword>
<dbReference type="PANTHER" id="PTHR10199:SF100">
    <property type="entry name" value="THROMBOSPONDIN, ISOFORM A"/>
    <property type="match status" value="1"/>
</dbReference>
<evidence type="ECO:0000259" key="13">
    <source>
        <dbReference type="PROSITE" id="PS50026"/>
    </source>
</evidence>
<evidence type="ECO:0000256" key="2">
    <source>
        <dbReference type="ARBA" id="ARBA00022536"/>
    </source>
</evidence>
<dbReference type="InterPro" id="IPR008859">
    <property type="entry name" value="Thrombospondin_C"/>
</dbReference>
<dbReference type="InterPro" id="IPR001881">
    <property type="entry name" value="EGF-like_Ca-bd_dom"/>
</dbReference>
<feature type="domain" description="TSP C-terminal" evidence="14">
    <location>
        <begin position="730"/>
        <end position="948"/>
    </location>
</feature>
<dbReference type="CDD" id="cd16076">
    <property type="entry name" value="TSPcc"/>
    <property type="match status" value="1"/>
</dbReference>
<feature type="compositionally biased region" description="Acidic residues" evidence="11">
    <location>
        <begin position="497"/>
        <end position="512"/>
    </location>
</feature>
<feature type="domain" description="EGF-like" evidence="13">
    <location>
        <begin position="285"/>
        <end position="324"/>
    </location>
</feature>
<dbReference type="GeneID" id="100169671"/>
<dbReference type="PANTHER" id="PTHR10199">
    <property type="entry name" value="THROMBOSPONDIN"/>
    <property type="match status" value="1"/>
</dbReference>
<dbReference type="Pfam" id="PF02412">
    <property type="entry name" value="TSP_3"/>
    <property type="match status" value="5"/>
</dbReference>
<evidence type="ECO:0000256" key="9">
    <source>
        <dbReference type="PROSITE-ProRule" id="PRU00076"/>
    </source>
</evidence>
<dbReference type="InterPro" id="IPR028974">
    <property type="entry name" value="TSP_type-3_rpt"/>
</dbReference>
<dbReference type="Pfam" id="PF05735">
    <property type="entry name" value="TSP_C"/>
    <property type="match status" value="1"/>
</dbReference>
<feature type="repeat" description="TSP type-3" evidence="10">
    <location>
        <begin position="556"/>
        <end position="591"/>
    </location>
</feature>
<dbReference type="EMBL" id="DQ369966">
    <property type="protein sequence ID" value="ABD14150.1"/>
    <property type="molecule type" value="mRNA"/>
</dbReference>
<dbReference type="SMART" id="SM00181">
    <property type="entry name" value="EGF"/>
    <property type="match status" value="4"/>
</dbReference>
<evidence type="ECO:0000259" key="14">
    <source>
        <dbReference type="PROSITE" id="PS51236"/>
    </source>
</evidence>
<dbReference type="Pfam" id="PF11598">
    <property type="entry name" value="COMP"/>
    <property type="match status" value="1"/>
</dbReference>
<proteinExistence type="evidence at transcript level"/>
<dbReference type="CDD" id="cd00054">
    <property type="entry name" value="EGF_CA"/>
    <property type="match status" value="2"/>
</dbReference>
<feature type="signal peptide" evidence="12">
    <location>
        <begin position="1"/>
        <end position="22"/>
    </location>
</feature>
<dbReference type="GO" id="GO:0007155">
    <property type="term" value="P:cell adhesion"/>
    <property type="evidence" value="ECO:0007669"/>
    <property type="project" value="UniProtKB-KW"/>
</dbReference>